<dbReference type="InterPro" id="IPR045442">
    <property type="entry name" value="DUF6505"/>
</dbReference>
<name>A0ABV1QPM5_9HYPH</name>
<dbReference type="RefSeq" id="WP_350395777.1">
    <property type="nucleotide sequence ID" value="NZ_JBELQE010000084.1"/>
</dbReference>
<protein>
    <submittedName>
        <fullName evidence="1">DUF6505 family protein</fullName>
    </submittedName>
</protein>
<dbReference type="EMBL" id="JBELQE010000084">
    <property type="protein sequence ID" value="MER2251367.1"/>
    <property type="molecule type" value="Genomic_DNA"/>
</dbReference>
<comment type="caution">
    <text evidence="1">The sequence shown here is derived from an EMBL/GenBank/DDBJ whole genome shotgun (WGS) entry which is preliminary data.</text>
</comment>
<dbReference type="Pfam" id="PF20115">
    <property type="entry name" value="DUF6505"/>
    <property type="match status" value="1"/>
</dbReference>
<evidence type="ECO:0000313" key="1">
    <source>
        <dbReference type="EMBL" id="MER2251367.1"/>
    </source>
</evidence>
<gene>
    <name evidence="1" type="ORF">ABS772_15725</name>
</gene>
<keyword evidence="2" id="KW-1185">Reference proteome</keyword>
<proteinExistence type="predicted"/>
<dbReference type="Proteomes" id="UP001480955">
    <property type="component" value="Unassembled WGS sequence"/>
</dbReference>
<accession>A0ABV1QPM5</accession>
<evidence type="ECO:0000313" key="2">
    <source>
        <dbReference type="Proteomes" id="UP001480955"/>
    </source>
</evidence>
<reference evidence="1 2" key="1">
    <citation type="submission" date="2024-06" db="EMBL/GenBank/DDBJ databases">
        <authorList>
            <person name="Campbell A.G."/>
        </authorList>
    </citation>
    <scope>NUCLEOTIDE SEQUENCE [LARGE SCALE GENOMIC DNA]</scope>
    <source>
        <strain evidence="1 2">EM12</strain>
    </source>
</reference>
<sequence>MSAGKLPRTLRLDPSDTFVFARAAEPGEWAVTGSFLFFDADLSALAGKDRAAFRSGFVGVGSLGFSTLVVVSEASEAEREAAIEDLARHIHERFGAPDRDAARAAAREEIEVAASLCNLPVGSVIAMHRSERGGEIAEEFRTLHQRPAGADPLHGRAFHFVETDEEGPEEQADLVGLLNGASAGAERA</sequence>
<organism evidence="1 2">
    <name type="scientific">Methylorubrum podarium</name>
    <dbReference type="NCBI Taxonomy" id="200476"/>
    <lineage>
        <taxon>Bacteria</taxon>
        <taxon>Pseudomonadati</taxon>
        <taxon>Pseudomonadota</taxon>
        <taxon>Alphaproteobacteria</taxon>
        <taxon>Hyphomicrobiales</taxon>
        <taxon>Methylobacteriaceae</taxon>
        <taxon>Methylorubrum</taxon>
    </lineage>
</organism>